<gene>
    <name evidence="12" type="ORF">FJY68_02465</name>
</gene>
<dbReference type="InterPro" id="IPR038731">
    <property type="entry name" value="RgtA/B/C-like"/>
</dbReference>
<dbReference type="SMART" id="SM00028">
    <property type="entry name" value="TPR"/>
    <property type="match status" value="4"/>
</dbReference>
<evidence type="ECO:0000256" key="4">
    <source>
        <dbReference type="ARBA" id="ARBA00022679"/>
    </source>
</evidence>
<keyword evidence="3" id="KW-0328">Glycosyltransferase</keyword>
<name>A0A937XFY0_UNCW3</name>
<organism evidence="12 13">
    <name type="scientific">candidate division WOR-3 bacterium</name>
    <dbReference type="NCBI Taxonomy" id="2052148"/>
    <lineage>
        <taxon>Bacteria</taxon>
        <taxon>Bacteria division WOR-3</taxon>
    </lineage>
</organism>
<evidence type="ECO:0000256" key="8">
    <source>
        <dbReference type="PROSITE-ProRule" id="PRU00339"/>
    </source>
</evidence>
<evidence type="ECO:0000313" key="13">
    <source>
        <dbReference type="Proteomes" id="UP000779900"/>
    </source>
</evidence>
<evidence type="ECO:0000256" key="5">
    <source>
        <dbReference type="ARBA" id="ARBA00022692"/>
    </source>
</evidence>
<evidence type="ECO:0000256" key="2">
    <source>
        <dbReference type="ARBA" id="ARBA00022475"/>
    </source>
</evidence>
<feature type="transmembrane region" description="Helical" evidence="10">
    <location>
        <begin position="398"/>
        <end position="422"/>
    </location>
</feature>
<evidence type="ECO:0000313" key="12">
    <source>
        <dbReference type="EMBL" id="MBM3330699.1"/>
    </source>
</evidence>
<feature type="transmembrane region" description="Helical" evidence="10">
    <location>
        <begin position="218"/>
        <end position="242"/>
    </location>
</feature>
<dbReference type="InterPro" id="IPR019734">
    <property type="entry name" value="TPR_rpt"/>
</dbReference>
<protein>
    <submittedName>
        <fullName evidence="12">Tetratricopeptide repeat protein</fullName>
    </submittedName>
</protein>
<evidence type="ECO:0000256" key="9">
    <source>
        <dbReference type="SAM" id="MobiDB-lite"/>
    </source>
</evidence>
<feature type="transmembrane region" description="Helical" evidence="10">
    <location>
        <begin position="48"/>
        <end position="67"/>
    </location>
</feature>
<feature type="transmembrane region" description="Helical" evidence="10">
    <location>
        <begin position="490"/>
        <end position="509"/>
    </location>
</feature>
<dbReference type="Proteomes" id="UP000779900">
    <property type="component" value="Unassembled WGS sequence"/>
</dbReference>
<feature type="transmembrane region" description="Helical" evidence="10">
    <location>
        <begin position="262"/>
        <end position="281"/>
    </location>
</feature>
<keyword evidence="4" id="KW-0808">Transferase</keyword>
<feature type="domain" description="Glycosyltransferase RgtA/B/C/D-like" evidence="11">
    <location>
        <begin position="113"/>
        <end position="280"/>
    </location>
</feature>
<keyword evidence="7 10" id="KW-0472">Membrane</keyword>
<dbReference type="Pfam" id="PF14559">
    <property type="entry name" value="TPR_19"/>
    <property type="match status" value="1"/>
</dbReference>
<feature type="transmembrane region" description="Helical" evidence="10">
    <location>
        <begin position="156"/>
        <end position="177"/>
    </location>
</feature>
<accession>A0A937XFY0</accession>
<feature type="repeat" description="TPR" evidence="8">
    <location>
        <begin position="553"/>
        <end position="586"/>
    </location>
</feature>
<dbReference type="EMBL" id="VGIR01000008">
    <property type="protein sequence ID" value="MBM3330699.1"/>
    <property type="molecule type" value="Genomic_DNA"/>
</dbReference>
<dbReference type="PROSITE" id="PS50005">
    <property type="entry name" value="TPR"/>
    <property type="match status" value="3"/>
</dbReference>
<dbReference type="Pfam" id="PF13231">
    <property type="entry name" value="PMT_2"/>
    <property type="match status" value="1"/>
</dbReference>
<dbReference type="GO" id="GO:0016763">
    <property type="term" value="F:pentosyltransferase activity"/>
    <property type="evidence" value="ECO:0007669"/>
    <property type="project" value="TreeGrafter"/>
</dbReference>
<dbReference type="Pfam" id="PF13432">
    <property type="entry name" value="TPR_16"/>
    <property type="match status" value="1"/>
</dbReference>
<feature type="transmembrane region" description="Helical" evidence="10">
    <location>
        <begin position="454"/>
        <end position="470"/>
    </location>
</feature>
<dbReference type="SUPFAM" id="SSF48452">
    <property type="entry name" value="TPR-like"/>
    <property type="match status" value="1"/>
</dbReference>
<comment type="subcellular location">
    <subcellularLocation>
        <location evidence="1">Cell membrane</location>
        <topology evidence="1">Multi-pass membrane protein</topology>
    </subcellularLocation>
</comment>
<keyword evidence="5 10" id="KW-0812">Transmembrane</keyword>
<feature type="repeat" description="TPR" evidence="8">
    <location>
        <begin position="519"/>
        <end position="552"/>
    </location>
</feature>
<evidence type="ECO:0000259" key="11">
    <source>
        <dbReference type="Pfam" id="PF13231"/>
    </source>
</evidence>
<feature type="repeat" description="TPR" evidence="8">
    <location>
        <begin position="621"/>
        <end position="654"/>
    </location>
</feature>
<evidence type="ECO:0000256" key="7">
    <source>
        <dbReference type="ARBA" id="ARBA00023136"/>
    </source>
</evidence>
<keyword evidence="2" id="KW-1003">Cell membrane</keyword>
<feature type="transmembrane region" description="Helical" evidence="10">
    <location>
        <begin position="183"/>
        <end position="202"/>
    </location>
</feature>
<keyword evidence="8" id="KW-0802">TPR repeat</keyword>
<dbReference type="Gene3D" id="1.25.40.10">
    <property type="entry name" value="Tetratricopeptide repeat domain"/>
    <property type="match status" value="1"/>
</dbReference>
<comment type="caution">
    <text evidence="12">The sequence shown here is derived from an EMBL/GenBank/DDBJ whole genome shotgun (WGS) entry which is preliminary data.</text>
</comment>
<dbReference type="PROSITE" id="PS50293">
    <property type="entry name" value="TPR_REGION"/>
    <property type="match status" value="1"/>
</dbReference>
<feature type="transmembrane region" description="Helical" evidence="10">
    <location>
        <begin position="131"/>
        <end position="149"/>
    </location>
</feature>
<dbReference type="PANTHER" id="PTHR33908">
    <property type="entry name" value="MANNOSYLTRANSFERASE YKCB-RELATED"/>
    <property type="match status" value="1"/>
</dbReference>
<reference evidence="12" key="1">
    <citation type="submission" date="2019-03" db="EMBL/GenBank/DDBJ databases">
        <title>Lake Tanganyika Metagenome-Assembled Genomes (MAGs).</title>
        <authorList>
            <person name="Tran P."/>
        </authorList>
    </citation>
    <scope>NUCLEOTIDE SEQUENCE</scope>
    <source>
        <strain evidence="12">K_DeepCast_150m_m2_040</strain>
    </source>
</reference>
<keyword evidence="6 10" id="KW-1133">Transmembrane helix</keyword>
<evidence type="ECO:0000256" key="3">
    <source>
        <dbReference type="ARBA" id="ARBA00022676"/>
    </source>
</evidence>
<dbReference type="GO" id="GO:0009103">
    <property type="term" value="P:lipopolysaccharide biosynthetic process"/>
    <property type="evidence" value="ECO:0007669"/>
    <property type="project" value="UniProtKB-ARBA"/>
</dbReference>
<evidence type="ECO:0000256" key="10">
    <source>
        <dbReference type="SAM" id="Phobius"/>
    </source>
</evidence>
<evidence type="ECO:0000256" key="6">
    <source>
        <dbReference type="ARBA" id="ARBA00022989"/>
    </source>
</evidence>
<feature type="transmembrane region" description="Helical" evidence="10">
    <location>
        <begin position="428"/>
        <end position="447"/>
    </location>
</feature>
<evidence type="ECO:0000256" key="1">
    <source>
        <dbReference type="ARBA" id="ARBA00004651"/>
    </source>
</evidence>
<dbReference type="InterPro" id="IPR011990">
    <property type="entry name" value="TPR-like_helical_dom_sf"/>
</dbReference>
<proteinExistence type="predicted"/>
<feature type="region of interest" description="Disordered" evidence="9">
    <location>
        <begin position="1"/>
        <end position="26"/>
    </location>
</feature>
<dbReference type="InterPro" id="IPR050297">
    <property type="entry name" value="LipidA_mod_glycosyltrf_83"/>
</dbReference>
<dbReference type="AlphaFoldDB" id="A0A937XFY0"/>
<dbReference type="PANTHER" id="PTHR33908:SF11">
    <property type="entry name" value="MEMBRANE PROTEIN"/>
    <property type="match status" value="1"/>
</dbReference>
<dbReference type="GO" id="GO:0005886">
    <property type="term" value="C:plasma membrane"/>
    <property type="evidence" value="ECO:0007669"/>
    <property type="project" value="UniProtKB-SubCell"/>
</dbReference>
<sequence>MTTARGKNGGSHPPSKNVGKRTASRTCGQVHPFAMPRRQRGRPTCTPTWLLVAVVVLGAGLRVANILDISDSPSFTRPVIDGQAYDRWALAIIGRPSTPEVAATVKAPFYQDPLYPYLLALVYSVFGHSYWAVYLLQFVLGVLLLLIVYDTAQRLFDWRAGIIAAVFAALYKPFIFYESQIEKTALAIFLTALFIFLFVRALTQERQVPGRSPGIRSLLWPFTSGLGLGLAALTRANMLLFTPLLPLALALRPPATGRKPRIASAAAGLLGALLIIAPVSIRNSLLAREFVLTTTQAGQNLYIGNSPYNATGQYQAPPWVRPTTEFEQSDFARHASRAAGKPLSPSAVSRFYTREAIHWATRHGRDFTKLLWRKTMLYFNDYEVPDNEDMYSFARHSWVLRLPLLSFGLVFALGSAAMVLTARGLGRVSLTIFFFASAASVIVFFIFSRYRTPALPALLPFAGAMLPWLVDSIRAAAEDRGRPGSKWLPRLAGGFTLVLVALALTLYPLRRSNSRNEAAQGLVNLGVLYYHESDTSRAIAAFEDALSMYPGQAEASRNLGIIMFERGAMDRAFQLLSDAARTAPSTPSTHFFLGGIHKRRGQLEAACLELGKAVGLAPEQADFRAELADVLQKLDRYSQAIPQYDTAIQLVPENLALRYNYMVCLYKVGRLDDARLQLAAIRRLGGTVGPDFDSLLKQNHSTQ</sequence>